<gene>
    <name evidence="1" type="ORF">S03H2_52422</name>
</gene>
<reference evidence="1" key="1">
    <citation type="journal article" date="2014" name="Front. Microbiol.">
        <title>High frequency of phylogenetically diverse reductive dehalogenase-homologous genes in deep subseafloor sedimentary metagenomes.</title>
        <authorList>
            <person name="Kawai M."/>
            <person name="Futagami T."/>
            <person name="Toyoda A."/>
            <person name="Takaki Y."/>
            <person name="Nishi S."/>
            <person name="Hori S."/>
            <person name="Arai W."/>
            <person name="Tsubouchi T."/>
            <person name="Morono Y."/>
            <person name="Uchiyama I."/>
            <person name="Ito T."/>
            <person name="Fujiyama A."/>
            <person name="Inagaki F."/>
            <person name="Takami H."/>
        </authorList>
    </citation>
    <scope>NUCLEOTIDE SEQUENCE</scope>
    <source>
        <strain evidence="1">Expedition CK06-06</strain>
    </source>
</reference>
<organism evidence="1">
    <name type="scientific">marine sediment metagenome</name>
    <dbReference type="NCBI Taxonomy" id="412755"/>
    <lineage>
        <taxon>unclassified sequences</taxon>
        <taxon>metagenomes</taxon>
        <taxon>ecological metagenomes</taxon>
    </lineage>
</organism>
<comment type="caution">
    <text evidence="1">The sequence shown here is derived from an EMBL/GenBank/DDBJ whole genome shotgun (WGS) entry which is preliminary data.</text>
</comment>
<accession>X1H8V2</accession>
<dbReference type="AlphaFoldDB" id="X1H8V2"/>
<name>X1H8V2_9ZZZZ</name>
<proteinExistence type="predicted"/>
<evidence type="ECO:0000313" key="1">
    <source>
        <dbReference type="EMBL" id="GAH65827.1"/>
    </source>
</evidence>
<dbReference type="EMBL" id="BARU01033299">
    <property type="protein sequence ID" value="GAH65827.1"/>
    <property type="molecule type" value="Genomic_DNA"/>
</dbReference>
<protein>
    <submittedName>
        <fullName evidence="1">Uncharacterized protein</fullName>
    </submittedName>
</protein>
<feature type="non-terminal residue" evidence="1">
    <location>
        <position position="1"/>
    </location>
</feature>
<sequence length="139" mass="14620">KSIDQVAYAALAAAKGRIMTWFNQACKLWVDVKVATTIPCVYSDMTFTTKTAGAIDLIAYLNEETPSTLVAGKFYFGSSKTNLIHSKAATVVAGVSVALVAEDCSAFLTAGVKAYVQFKPDVADGCEGADSGIYNFVAA</sequence>